<dbReference type="EMBL" id="CM001402">
    <property type="protein sequence ID" value="EHO40214.1"/>
    <property type="molecule type" value="Genomic_DNA"/>
</dbReference>
<dbReference type="AlphaFoldDB" id="H1XS50"/>
<dbReference type="NCBIfam" id="TIGR01444">
    <property type="entry name" value="fkbM_fam"/>
    <property type="match status" value="1"/>
</dbReference>
<keyword evidence="3" id="KW-0489">Methyltransferase</keyword>
<protein>
    <submittedName>
        <fullName evidence="3">Methyltransferase FkbM family</fullName>
    </submittedName>
    <submittedName>
        <fullName evidence="2">Methyltransferase, FkbM family</fullName>
    </submittedName>
</protein>
<organism evidence="3 4">
    <name type="scientific">Caldithrix abyssi DSM 13497</name>
    <dbReference type="NCBI Taxonomy" id="880073"/>
    <lineage>
        <taxon>Bacteria</taxon>
        <taxon>Pseudomonadati</taxon>
        <taxon>Calditrichota</taxon>
        <taxon>Calditrichia</taxon>
        <taxon>Calditrichales</taxon>
        <taxon>Calditrichaceae</taxon>
        <taxon>Caldithrix</taxon>
    </lineage>
</organism>
<feature type="domain" description="Methyltransferase FkbM" evidence="1">
    <location>
        <begin position="101"/>
        <end position="264"/>
    </location>
</feature>
<evidence type="ECO:0000313" key="2">
    <source>
        <dbReference type="EMBL" id="APF20153.1"/>
    </source>
</evidence>
<dbReference type="Proteomes" id="UP000183868">
    <property type="component" value="Chromosome"/>
</dbReference>
<dbReference type="InParanoid" id="H1XS50"/>
<evidence type="ECO:0000313" key="5">
    <source>
        <dbReference type="Proteomes" id="UP000183868"/>
    </source>
</evidence>
<dbReference type="GO" id="GO:0032259">
    <property type="term" value="P:methylation"/>
    <property type="evidence" value="ECO:0007669"/>
    <property type="project" value="UniProtKB-KW"/>
</dbReference>
<dbReference type="Pfam" id="PF05050">
    <property type="entry name" value="Methyltransf_21"/>
    <property type="match status" value="1"/>
</dbReference>
<dbReference type="HOGENOM" id="CLU_985663_0_0_0"/>
<dbReference type="KEGG" id="caby:Cabys_3405"/>
<dbReference type="RefSeq" id="WP_006927142.1">
    <property type="nucleotide sequence ID" value="NZ_CM001402.1"/>
</dbReference>
<sequence>MYNYNKIIKMNFNYIYLFIGYLSRRIKLVKKFIFKCGFDKIIRKRALETVIRLKTGEKFLINTQNWIGLRCFLTGAYDIEGPYEFALLRIASNEKIDFFFDIGANHGYYSIKVSSILPNVQIYSFEPFSSNVQKLIKNKELNNSNNIHIINKVVSDKEGAIKVYFAGVDNDGSTSCIPQFKDNSNYEVVEAITIDTFVEENNLIGKKMFKIDVEGFEPNVLKGMKNTLRQHDSIVFIEHNSETLSKNNSSIHSLIEIMKSFNYKAYDIKNFRIEPYCGGDRGLVLYIPEEMDSEKLLD</sequence>
<gene>
    <name evidence="2" type="ORF">Cabys_3405</name>
    <name evidence="3" type="ORF">Calab_0571</name>
</gene>
<dbReference type="STRING" id="880073.Cabys_3405"/>
<dbReference type="Gene3D" id="3.40.50.150">
    <property type="entry name" value="Vaccinia Virus protein VP39"/>
    <property type="match status" value="1"/>
</dbReference>
<reference evidence="3 4" key="1">
    <citation type="submission" date="2011-09" db="EMBL/GenBank/DDBJ databases">
        <title>The permanent draft genome of Caldithrix abyssi DSM 13497.</title>
        <authorList>
            <consortium name="US DOE Joint Genome Institute (JGI-PGF)"/>
            <person name="Lucas S."/>
            <person name="Han J."/>
            <person name="Lapidus A."/>
            <person name="Bruce D."/>
            <person name="Goodwin L."/>
            <person name="Pitluck S."/>
            <person name="Peters L."/>
            <person name="Kyrpides N."/>
            <person name="Mavromatis K."/>
            <person name="Ivanova N."/>
            <person name="Mikhailova N."/>
            <person name="Chertkov O."/>
            <person name="Detter J.C."/>
            <person name="Tapia R."/>
            <person name="Han C."/>
            <person name="Land M."/>
            <person name="Hauser L."/>
            <person name="Markowitz V."/>
            <person name="Cheng J.-F."/>
            <person name="Hugenholtz P."/>
            <person name="Woyke T."/>
            <person name="Wu D."/>
            <person name="Spring S."/>
            <person name="Brambilla E."/>
            <person name="Klenk H.-P."/>
            <person name="Eisen J.A."/>
        </authorList>
    </citation>
    <scope>NUCLEOTIDE SEQUENCE [LARGE SCALE GENOMIC DNA]</scope>
    <source>
        <strain evidence="3 4">DSM 13497</strain>
    </source>
</reference>
<accession>H1XS50</accession>
<dbReference type="EMBL" id="CP018099">
    <property type="protein sequence ID" value="APF20153.1"/>
    <property type="molecule type" value="Genomic_DNA"/>
</dbReference>
<dbReference type="PANTHER" id="PTHR34203:SF15">
    <property type="entry name" value="SLL1173 PROTEIN"/>
    <property type="match status" value="1"/>
</dbReference>
<keyword evidence="4" id="KW-1185">Reference proteome</keyword>
<name>H1XS50_CALAY</name>
<dbReference type="InterPro" id="IPR006342">
    <property type="entry name" value="FkbM_mtfrase"/>
</dbReference>
<evidence type="ECO:0000313" key="4">
    <source>
        <dbReference type="Proteomes" id="UP000004671"/>
    </source>
</evidence>
<dbReference type="PANTHER" id="PTHR34203">
    <property type="entry name" value="METHYLTRANSFERASE, FKBM FAMILY PROTEIN"/>
    <property type="match status" value="1"/>
</dbReference>
<reference evidence="2 5" key="2">
    <citation type="submission" date="2016-11" db="EMBL/GenBank/DDBJ databases">
        <title>Genomic analysis of Caldithrix abyssi and proposal of a novel bacterial phylum Caldithrichaeota.</title>
        <authorList>
            <person name="Kublanov I."/>
            <person name="Sigalova O."/>
            <person name="Gavrilov S."/>
            <person name="Lebedinsky A."/>
            <person name="Ivanova N."/>
            <person name="Daum C."/>
            <person name="Reddy T."/>
            <person name="Klenk H.P."/>
            <person name="Goker M."/>
            <person name="Reva O."/>
            <person name="Miroshnichenko M."/>
            <person name="Kyprides N."/>
            <person name="Woyke T."/>
            <person name="Gelfand M."/>
        </authorList>
    </citation>
    <scope>NUCLEOTIDE SEQUENCE [LARGE SCALE GENOMIC DNA]</scope>
    <source>
        <strain evidence="2 5">LF13</strain>
    </source>
</reference>
<dbReference type="Proteomes" id="UP000004671">
    <property type="component" value="Chromosome"/>
</dbReference>
<evidence type="ECO:0000259" key="1">
    <source>
        <dbReference type="Pfam" id="PF05050"/>
    </source>
</evidence>
<dbReference type="PaxDb" id="880073-Calab_0571"/>
<dbReference type="GO" id="GO:0008168">
    <property type="term" value="F:methyltransferase activity"/>
    <property type="evidence" value="ECO:0007669"/>
    <property type="project" value="UniProtKB-KW"/>
</dbReference>
<dbReference type="SUPFAM" id="SSF53335">
    <property type="entry name" value="S-adenosyl-L-methionine-dependent methyltransferases"/>
    <property type="match status" value="1"/>
</dbReference>
<dbReference type="eggNOG" id="COG2520">
    <property type="taxonomic scope" value="Bacteria"/>
</dbReference>
<dbReference type="InterPro" id="IPR052514">
    <property type="entry name" value="SAM-dependent_MTase"/>
</dbReference>
<evidence type="ECO:0000313" key="3">
    <source>
        <dbReference type="EMBL" id="EHO40214.1"/>
    </source>
</evidence>
<keyword evidence="3" id="KW-0808">Transferase</keyword>
<dbReference type="OrthoDB" id="9814604at2"/>
<dbReference type="InterPro" id="IPR029063">
    <property type="entry name" value="SAM-dependent_MTases_sf"/>
</dbReference>
<proteinExistence type="predicted"/>